<organism evidence="1 2">
    <name type="scientific">Puia dinghuensis</name>
    <dbReference type="NCBI Taxonomy" id="1792502"/>
    <lineage>
        <taxon>Bacteria</taxon>
        <taxon>Pseudomonadati</taxon>
        <taxon>Bacteroidota</taxon>
        <taxon>Chitinophagia</taxon>
        <taxon>Chitinophagales</taxon>
        <taxon>Chitinophagaceae</taxon>
        <taxon>Puia</taxon>
    </lineage>
</organism>
<dbReference type="Proteomes" id="UP000607559">
    <property type="component" value="Unassembled WGS sequence"/>
</dbReference>
<dbReference type="SUPFAM" id="SSF51621">
    <property type="entry name" value="Phosphoenolpyruvate/pyruvate domain"/>
    <property type="match status" value="1"/>
</dbReference>
<evidence type="ECO:0000313" key="1">
    <source>
        <dbReference type="EMBL" id="GGA81600.1"/>
    </source>
</evidence>
<keyword evidence="2" id="KW-1185">Reference proteome</keyword>
<dbReference type="AlphaFoldDB" id="A0A8J2U6B0"/>
<dbReference type="PANTHER" id="PTHR42905:SF16">
    <property type="entry name" value="CARBOXYPHOSPHONOENOLPYRUVATE PHOSPHONOMUTASE-LIKE PROTEIN (AFU_ORTHOLOGUE AFUA_5G07230)"/>
    <property type="match status" value="1"/>
</dbReference>
<dbReference type="RefSeq" id="WP_188927414.1">
    <property type="nucleotide sequence ID" value="NZ_BMJC01000001.1"/>
</dbReference>
<dbReference type="GO" id="GO:0003824">
    <property type="term" value="F:catalytic activity"/>
    <property type="evidence" value="ECO:0007669"/>
    <property type="project" value="InterPro"/>
</dbReference>
<evidence type="ECO:0000313" key="2">
    <source>
        <dbReference type="Proteomes" id="UP000607559"/>
    </source>
</evidence>
<protein>
    <submittedName>
        <fullName evidence="1">Carboxyvinyl-carboxyphosphonate phosphorylmutase</fullName>
    </submittedName>
</protein>
<comment type="caution">
    <text evidence="1">The sequence shown here is derived from an EMBL/GenBank/DDBJ whole genome shotgun (WGS) entry which is preliminary data.</text>
</comment>
<proteinExistence type="predicted"/>
<dbReference type="EMBL" id="BMJC01000001">
    <property type="protein sequence ID" value="GGA81600.1"/>
    <property type="molecule type" value="Genomic_DNA"/>
</dbReference>
<dbReference type="InterPro" id="IPR015813">
    <property type="entry name" value="Pyrv/PenolPyrv_kinase-like_dom"/>
</dbReference>
<reference evidence="1" key="2">
    <citation type="submission" date="2020-09" db="EMBL/GenBank/DDBJ databases">
        <authorList>
            <person name="Sun Q."/>
            <person name="Zhou Y."/>
        </authorList>
    </citation>
    <scope>NUCLEOTIDE SEQUENCE</scope>
    <source>
        <strain evidence="1">CGMCC 1.15448</strain>
    </source>
</reference>
<dbReference type="CDD" id="cd00377">
    <property type="entry name" value="ICL_PEPM"/>
    <property type="match status" value="1"/>
</dbReference>
<dbReference type="InterPro" id="IPR039556">
    <property type="entry name" value="ICL/PEPM"/>
</dbReference>
<dbReference type="Pfam" id="PF13714">
    <property type="entry name" value="PEP_mutase"/>
    <property type="match status" value="1"/>
</dbReference>
<dbReference type="PANTHER" id="PTHR42905">
    <property type="entry name" value="PHOSPHOENOLPYRUVATE CARBOXYLASE"/>
    <property type="match status" value="1"/>
</dbReference>
<accession>A0A8J2U6B0</accession>
<dbReference type="Gene3D" id="3.20.20.60">
    <property type="entry name" value="Phosphoenolpyruvate-binding domains"/>
    <property type="match status" value="1"/>
</dbReference>
<name>A0A8J2U6B0_9BACT</name>
<gene>
    <name evidence="1" type="ORF">GCM10011511_00680</name>
</gene>
<sequence length="256" mass="28246">MSYYETFSQLHRSSTPFLLGNCWDVNSAKVLEAAGYKAIGFSSHALSTAHGFEDGEQLPFDLLLRMTQKVTESIKVPFTVDMEGGYSRTIDGILTNIDKLHDAGVVGINLEDTIPGQNREFQKTDDFKKIISAVANHLSRHNRDLFLNIRTDAFLLDIPIALAETLTRIKAYENAGASGIFVPCITDRHDIEQVVNATALPINVMCVPGLPEFEVLDLLGVKRISMGPFLFNKVYTDAATLARKVSAEKNLSPLLS</sequence>
<dbReference type="InterPro" id="IPR040442">
    <property type="entry name" value="Pyrv_kinase-like_dom_sf"/>
</dbReference>
<reference evidence="1" key="1">
    <citation type="journal article" date="2014" name="Int. J. Syst. Evol. Microbiol.">
        <title>Complete genome sequence of Corynebacterium casei LMG S-19264T (=DSM 44701T), isolated from a smear-ripened cheese.</title>
        <authorList>
            <consortium name="US DOE Joint Genome Institute (JGI-PGF)"/>
            <person name="Walter F."/>
            <person name="Albersmeier A."/>
            <person name="Kalinowski J."/>
            <person name="Ruckert C."/>
        </authorList>
    </citation>
    <scope>NUCLEOTIDE SEQUENCE</scope>
    <source>
        <strain evidence="1">CGMCC 1.15448</strain>
    </source>
</reference>